<dbReference type="Pfam" id="PF23584">
    <property type="entry name" value="DUF7136"/>
    <property type="match status" value="1"/>
</dbReference>
<gene>
    <name evidence="4" type="ORF">K489DRAFT_121155</name>
</gene>
<name>A0A6J3MFK0_9PEZI</name>
<dbReference type="InterPro" id="IPR055560">
    <property type="entry name" value="DUF7136"/>
</dbReference>
<reference evidence="4" key="3">
    <citation type="submission" date="2025-08" db="UniProtKB">
        <authorList>
            <consortium name="RefSeq"/>
        </authorList>
    </citation>
    <scope>IDENTIFICATION</scope>
    <source>
        <strain evidence="4">CBS 342.82</strain>
    </source>
</reference>
<dbReference type="AlphaFoldDB" id="A0A6J3MFK0"/>
<dbReference type="GeneID" id="54356765"/>
<dbReference type="Proteomes" id="UP000504637">
    <property type="component" value="Unplaced"/>
</dbReference>
<evidence type="ECO:0000259" key="2">
    <source>
        <dbReference type="Pfam" id="PF23584"/>
    </source>
</evidence>
<evidence type="ECO:0000313" key="4">
    <source>
        <dbReference type="RefSeq" id="XP_033463654.1"/>
    </source>
</evidence>
<feature type="chain" id="PRO_5027097234" description="DUF7136 domain-containing protein" evidence="1">
    <location>
        <begin position="22"/>
        <end position="262"/>
    </location>
</feature>
<feature type="domain" description="DUF7136" evidence="2">
    <location>
        <begin position="22"/>
        <end position="230"/>
    </location>
</feature>
<reference evidence="4" key="1">
    <citation type="submission" date="2020-01" db="EMBL/GenBank/DDBJ databases">
        <authorList>
            <consortium name="DOE Joint Genome Institute"/>
            <person name="Haridas S."/>
            <person name="Albert R."/>
            <person name="Binder M."/>
            <person name="Bloem J."/>
            <person name="Labutti K."/>
            <person name="Salamov A."/>
            <person name="Andreopoulos B."/>
            <person name="Baker S.E."/>
            <person name="Barry K."/>
            <person name="Bills G."/>
            <person name="Bluhm B.H."/>
            <person name="Cannon C."/>
            <person name="Castanera R."/>
            <person name="Culley D.E."/>
            <person name="Daum C."/>
            <person name="Ezra D."/>
            <person name="Gonzalez J.B."/>
            <person name="Henrissat B."/>
            <person name="Kuo A."/>
            <person name="Liang C."/>
            <person name="Lipzen A."/>
            <person name="Lutzoni F."/>
            <person name="Magnuson J."/>
            <person name="Mondo S."/>
            <person name="Nolan M."/>
            <person name="Ohm R."/>
            <person name="Pangilinan J."/>
            <person name="Park H.-J."/>
            <person name="Ramirez L."/>
            <person name="Alfaro M."/>
            <person name="Sun H."/>
            <person name="Tritt A."/>
            <person name="Yoshinaga Y."/>
            <person name="Zwiers L.-H."/>
            <person name="Turgeon B.G."/>
            <person name="Goodwin S.B."/>
            <person name="Spatafora J.W."/>
            <person name="Crous P.W."/>
            <person name="Grigoriev I.V."/>
        </authorList>
    </citation>
    <scope>NUCLEOTIDE SEQUENCE</scope>
    <source>
        <strain evidence="4">CBS 342.82</strain>
    </source>
</reference>
<dbReference type="RefSeq" id="XP_033463654.1">
    <property type="nucleotide sequence ID" value="XM_033598966.1"/>
</dbReference>
<sequence>MNTAVSLFVTALLVSTTLAMAGPGTFLVHLVFPRNGTWAPTDNTPILFALQNPQLAASLGLTSIRWSLSRKDIANFTIYSNDLKLKDLNSTIGNIYVATDRTGALAASEGLWIFRWTLRYSNCSGPTDDVTYSYNSSTQGLSFATSISAPRPLVESVLSDQTCHNSDYLALNVTAVQDVYPVAYDGQPSCAVLGSSPTNVVPCAISINPALISSASAAVSYSACKATAASCALPSPTSGALSMAFTNKGLIWVGLTVLLLLS</sequence>
<reference evidence="4" key="2">
    <citation type="submission" date="2020-04" db="EMBL/GenBank/DDBJ databases">
        <authorList>
            <consortium name="NCBI Genome Project"/>
        </authorList>
    </citation>
    <scope>NUCLEOTIDE SEQUENCE</scope>
    <source>
        <strain evidence="4">CBS 342.82</strain>
    </source>
</reference>
<organism evidence="4">
    <name type="scientific">Dissoconium aciculare CBS 342.82</name>
    <dbReference type="NCBI Taxonomy" id="1314786"/>
    <lineage>
        <taxon>Eukaryota</taxon>
        <taxon>Fungi</taxon>
        <taxon>Dikarya</taxon>
        <taxon>Ascomycota</taxon>
        <taxon>Pezizomycotina</taxon>
        <taxon>Dothideomycetes</taxon>
        <taxon>Dothideomycetidae</taxon>
        <taxon>Mycosphaerellales</taxon>
        <taxon>Dissoconiaceae</taxon>
        <taxon>Dissoconium</taxon>
    </lineage>
</organism>
<accession>A0A6J3MFK0</accession>
<proteinExistence type="predicted"/>
<keyword evidence="1" id="KW-0732">Signal</keyword>
<dbReference type="OrthoDB" id="3686962at2759"/>
<evidence type="ECO:0000313" key="3">
    <source>
        <dbReference type="Proteomes" id="UP000504637"/>
    </source>
</evidence>
<protein>
    <recommendedName>
        <fullName evidence="2">DUF7136 domain-containing protein</fullName>
    </recommendedName>
</protein>
<keyword evidence="3" id="KW-1185">Reference proteome</keyword>
<evidence type="ECO:0000256" key="1">
    <source>
        <dbReference type="SAM" id="SignalP"/>
    </source>
</evidence>
<feature type="signal peptide" evidence="1">
    <location>
        <begin position="1"/>
        <end position="21"/>
    </location>
</feature>